<dbReference type="PANTHER" id="PTHR23323">
    <property type="entry name" value="VACUOLAR PROTEIN SORTING-ASSOCIATED PROTEIN"/>
    <property type="match status" value="1"/>
</dbReference>
<dbReference type="RefSeq" id="XP_029227176.1">
    <property type="nucleotide sequence ID" value="XM_029372698.1"/>
</dbReference>
<dbReference type="GO" id="GO:0006904">
    <property type="term" value="P:vesicle docking involved in exocytosis"/>
    <property type="evidence" value="ECO:0007669"/>
    <property type="project" value="TreeGrafter"/>
</dbReference>
<feature type="region of interest" description="Disordered" evidence="4">
    <location>
        <begin position="1311"/>
        <end position="1333"/>
    </location>
</feature>
<proteinExistence type="predicted"/>
<accession>A0A3R7RWK5</accession>
<dbReference type="OrthoDB" id="252057at2759"/>
<evidence type="ECO:0000256" key="1">
    <source>
        <dbReference type="ARBA" id="ARBA00022723"/>
    </source>
</evidence>
<gene>
    <name evidence="5" type="ORF">Tco025E_05808</name>
</gene>
<evidence type="ECO:0000256" key="2">
    <source>
        <dbReference type="ARBA" id="ARBA00022771"/>
    </source>
</evidence>
<dbReference type="GO" id="GO:0007032">
    <property type="term" value="P:endosome organization"/>
    <property type="evidence" value="ECO:0007669"/>
    <property type="project" value="TreeGrafter"/>
</dbReference>
<dbReference type="EMBL" id="MKKU01000361">
    <property type="protein sequence ID" value="RNF14516.1"/>
    <property type="molecule type" value="Genomic_DNA"/>
</dbReference>
<feature type="compositionally biased region" description="Polar residues" evidence="4">
    <location>
        <begin position="601"/>
        <end position="620"/>
    </location>
</feature>
<feature type="compositionally biased region" description="Pro residues" evidence="4">
    <location>
        <begin position="1320"/>
        <end position="1329"/>
    </location>
</feature>
<dbReference type="GO" id="GO:0005768">
    <property type="term" value="C:endosome"/>
    <property type="evidence" value="ECO:0007669"/>
    <property type="project" value="TreeGrafter"/>
</dbReference>
<evidence type="ECO:0000256" key="3">
    <source>
        <dbReference type="ARBA" id="ARBA00022833"/>
    </source>
</evidence>
<evidence type="ECO:0000313" key="5">
    <source>
        <dbReference type="EMBL" id="RNF14516.1"/>
    </source>
</evidence>
<keyword evidence="6" id="KW-1185">Reference proteome</keyword>
<dbReference type="PANTHER" id="PTHR23323:SF26">
    <property type="entry name" value="VACUOLAR PROTEIN SORTING-ASSOCIATED PROTEIN 18 HOMOLOG"/>
    <property type="match status" value="1"/>
</dbReference>
<keyword evidence="1" id="KW-0479">Metal-binding</keyword>
<keyword evidence="2" id="KW-0863">Zinc-finger</keyword>
<feature type="region of interest" description="Disordered" evidence="4">
    <location>
        <begin position="556"/>
        <end position="620"/>
    </location>
</feature>
<feature type="compositionally biased region" description="Polar residues" evidence="4">
    <location>
        <begin position="574"/>
        <end position="586"/>
    </location>
</feature>
<feature type="region of interest" description="Disordered" evidence="4">
    <location>
        <begin position="400"/>
        <end position="431"/>
    </location>
</feature>
<feature type="region of interest" description="Disordered" evidence="4">
    <location>
        <begin position="219"/>
        <end position="247"/>
    </location>
</feature>
<comment type="caution">
    <text evidence="5">The sequence shown here is derived from an EMBL/GenBank/DDBJ whole genome shotgun (WGS) entry which is preliminary data.</text>
</comment>
<dbReference type="GO" id="GO:0007033">
    <property type="term" value="P:vacuole organization"/>
    <property type="evidence" value="ECO:0007669"/>
    <property type="project" value="TreeGrafter"/>
</dbReference>
<dbReference type="GO" id="GO:0008270">
    <property type="term" value="F:zinc ion binding"/>
    <property type="evidence" value="ECO:0007669"/>
    <property type="project" value="UniProtKB-KW"/>
</dbReference>
<sequence length="1378" mass="148991">MLRPFHVECLAWDPNNASDATTGDIILGSSSGGILLACRLETHGVVAARKLFQFPQPYSSHPIDGVAYVAASQSPDHPSRHVVLIAQGTRMFVFSSLWGNGGTLEAAFDASLVDCKGVVPHPTAASSYAVASPLCGGAGSSGGGGGLMNYIGLSSEAAASTTASSTPFVASASVECRHRALSSTVAPAETTVAHTAPDVAMPRLLSQVVIVDPRELIPTPPSALPASPAGGRGGASRGGEAGPNSLPRVAANELPPVFFWQCGDTLTQGVILLTDLAGTAGAEASRTTTHAPPSLRKHELCCPPTMRSTGLTPPSNTRVPLNVWRQSLLPIGILSVVSLARLLQNFSLLLRPQQGGTQRPPMFLCLPAGTDKNAAAAGSPPRPLGLRDVERLLLLRHGGQHGGGGRFTLPSLAAPPRTTGPGLTAKGEGPRPRESELQAAEKLVSVAVGYGHIVITTTRAVHVFCHLAALPLPQEAFRWKNALVFTRELVAPALEDTTAGTRGDDAVTVFCSHDVGRSQVFHLFAASYILDLRLRRRRRRSQYVAQLVDAAHPVGAGTFQRGTAEQDAPVTPQGRPSRTTGMAHQQTPPPPPPPTSWRGRFSSQPGTTSTTAPGVSSLSTPVLDLPSGGSCGLVSPLLSTTFNLPSGYSNDELCFEEWLRTQSDRAVNIPHIGALGGRLSVGFCTMEHYDVDSLYGMALRLAASASSEEERRELLPRLRHAYAARLFRQGRFLEAAAQHGLTMQGPPYLNTLLLEFSRVAANDMEPLILLVLLRLRGYARRRSGLADCSVELSCLTTWLVSLLLERCNQIGKERHGCRRDVAASSLVAAAAMTEANAAAVGAAEAVGVHRRSLEMAAYLRRKYNLVNPRQLLEDAFTRYGAFVEWQAISPAVFGMASGELTNAICNRLGHHGEVLSRLFLQQEQPLEGLLHLERYGLGGHASVTVAAAAATTTTKTATAMPPTEDVCNQPRESLKTFWLQYASLLMRWCPCRFVRRGLIPFGSELGLTPMELIPALLLYDPRRNETVFEAEGTVDAVLQRHAIEDSLLAEERARANCHAAQLYLEHVIYTEGYTDECFLNLLLYFTARDGDDAALTRFFTELRANAMAHRLEVSYAYRVCWQFRRQLGCAWTCFITGGYAEAVRLAMKLRTEELAIHFIRSISGEGEKELRHTLWKRLATAAARSRSGGSVRALQLVAESEGDLDVSDVLPHLSGDVMMQEFREELLTSVSMFSNTLRDIKQTIEVSLKDVAALKRETEWVGRRPLILPSSQRCAGCGKTALTRPFVAFKGCRHVYHKTCFDAARTNIEEQLRSARESSTPPPPPPLPWPAGEEVRRSSLAEAELECVLCSPRYLRLLLTLPLSYINNNAPGGSLRLP</sequence>
<protein>
    <submittedName>
        <fullName evidence="5">Vacuolar protein sorting protein 18</fullName>
    </submittedName>
</protein>
<dbReference type="GeneID" id="40319419"/>
<reference evidence="5 6" key="1">
    <citation type="journal article" date="2018" name="BMC Genomics">
        <title>Genomic comparison of Trypanosoma conorhini and Trypanosoma rangeli to Trypanosoma cruzi strains of high and low virulence.</title>
        <authorList>
            <person name="Bradwell K.R."/>
            <person name="Koparde V.N."/>
            <person name="Matveyev A.V."/>
            <person name="Serrano M.G."/>
            <person name="Alves J.M."/>
            <person name="Parikh H."/>
            <person name="Huang B."/>
            <person name="Lee V."/>
            <person name="Espinosa-Alvarez O."/>
            <person name="Ortiz P.A."/>
            <person name="Costa-Martins A.G."/>
            <person name="Teixeira M.M."/>
            <person name="Buck G.A."/>
        </authorList>
    </citation>
    <scope>NUCLEOTIDE SEQUENCE [LARGE SCALE GENOMIC DNA]</scope>
    <source>
        <strain evidence="5 6">025E</strain>
    </source>
</reference>
<evidence type="ECO:0000256" key="4">
    <source>
        <dbReference type="SAM" id="MobiDB-lite"/>
    </source>
</evidence>
<evidence type="ECO:0000313" key="6">
    <source>
        <dbReference type="Proteomes" id="UP000284403"/>
    </source>
</evidence>
<dbReference type="GO" id="GO:0048284">
    <property type="term" value="P:organelle fusion"/>
    <property type="evidence" value="ECO:0007669"/>
    <property type="project" value="TreeGrafter"/>
</dbReference>
<organism evidence="5 6">
    <name type="scientific">Trypanosoma conorhini</name>
    <dbReference type="NCBI Taxonomy" id="83891"/>
    <lineage>
        <taxon>Eukaryota</taxon>
        <taxon>Discoba</taxon>
        <taxon>Euglenozoa</taxon>
        <taxon>Kinetoplastea</taxon>
        <taxon>Metakinetoplastina</taxon>
        <taxon>Trypanosomatida</taxon>
        <taxon>Trypanosomatidae</taxon>
        <taxon>Trypanosoma</taxon>
    </lineage>
</organism>
<keyword evidence="3" id="KW-0862">Zinc</keyword>
<dbReference type="GO" id="GO:0030674">
    <property type="term" value="F:protein-macromolecule adaptor activity"/>
    <property type="evidence" value="ECO:0007669"/>
    <property type="project" value="TreeGrafter"/>
</dbReference>
<feature type="compositionally biased region" description="Gly residues" evidence="4">
    <location>
        <begin position="230"/>
        <end position="241"/>
    </location>
</feature>
<dbReference type="GO" id="GO:0030897">
    <property type="term" value="C:HOPS complex"/>
    <property type="evidence" value="ECO:0007669"/>
    <property type="project" value="TreeGrafter"/>
</dbReference>
<name>A0A3R7RWK5_9TRYP</name>
<dbReference type="Proteomes" id="UP000284403">
    <property type="component" value="Unassembled WGS sequence"/>
</dbReference>